<feature type="compositionally biased region" description="Low complexity" evidence="1">
    <location>
        <begin position="252"/>
        <end position="268"/>
    </location>
</feature>
<feature type="compositionally biased region" description="Basic and acidic residues" evidence="1">
    <location>
        <begin position="499"/>
        <end position="510"/>
    </location>
</feature>
<feature type="transmembrane region" description="Helical" evidence="2">
    <location>
        <begin position="50"/>
        <end position="69"/>
    </location>
</feature>
<gene>
    <name evidence="3" type="ORF">K491DRAFT_740498</name>
</gene>
<organism evidence="3 4">
    <name type="scientific">Lophiostoma macrostomum CBS 122681</name>
    <dbReference type="NCBI Taxonomy" id="1314788"/>
    <lineage>
        <taxon>Eukaryota</taxon>
        <taxon>Fungi</taxon>
        <taxon>Dikarya</taxon>
        <taxon>Ascomycota</taxon>
        <taxon>Pezizomycotina</taxon>
        <taxon>Dothideomycetes</taxon>
        <taxon>Pleosporomycetidae</taxon>
        <taxon>Pleosporales</taxon>
        <taxon>Lophiostomataceae</taxon>
        <taxon>Lophiostoma</taxon>
    </lineage>
</organism>
<dbReference type="OrthoDB" id="10633871at2759"/>
<feature type="region of interest" description="Disordered" evidence="1">
    <location>
        <begin position="499"/>
        <end position="518"/>
    </location>
</feature>
<sequence>MCVSDKTTSKRLAVTLRVKDADIWMLRLRAKACTQGLSPRFADSSVCGSSIFLALALILLLFSITVQLLTMSDHCDAVGEDRPLGPHTYSEQYWITAAPGQRICIAEELRQQWYEALSYALNQIEWDLRDDNATVPLNEYRGAFRCYPDLESRWQPLEQPYLALTTRQNARLAQQAENSTLQSESQPADTRAGRASYQGHSRASDSDLSDPDMPLSQPLSLASAAPKASATADDFHERHKRPRGKRGGGKGKVTQQPDPQTPQPAQAQRLTGQARGLTAPQQQRRGQAAPAALFQSRAARPARPLESASRPAHTPAPAAAKTGRKQLTLEVLKKASRWENTEPRARPGALAGLKPHVHPRYGDGPLPSTVYNGQNHIHLGLCPFTFDPNPNVVCPNAGHCSYREWAIELVEMQWVDLNWLKRVLRHGFKGRQLPPDDFCSGYIGWPRVRADGWIMTRAPTLKEAVRAGLVSMFGSFSEEQLDAFADDFPVSFANKRETTVQMRSRREATARPRSSPQQ</sequence>
<feature type="compositionally biased region" description="Low complexity" evidence="1">
    <location>
        <begin position="211"/>
        <end position="232"/>
    </location>
</feature>
<feature type="region of interest" description="Disordered" evidence="1">
    <location>
        <begin position="338"/>
        <end position="361"/>
    </location>
</feature>
<accession>A0A6A6SIB4</accession>
<evidence type="ECO:0000313" key="4">
    <source>
        <dbReference type="Proteomes" id="UP000799324"/>
    </source>
</evidence>
<evidence type="ECO:0000313" key="3">
    <source>
        <dbReference type="EMBL" id="KAF2647499.1"/>
    </source>
</evidence>
<dbReference type="AlphaFoldDB" id="A0A6A6SIB4"/>
<dbReference type="Proteomes" id="UP000799324">
    <property type="component" value="Unassembled WGS sequence"/>
</dbReference>
<feature type="compositionally biased region" description="Polar residues" evidence="1">
    <location>
        <begin position="173"/>
        <end position="188"/>
    </location>
</feature>
<keyword evidence="2" id="KW-1133">Transmembrane helix</keyword>
<evidence type="ECO:0000256" key="2">
    <source>
        <dbReference type="SAM" id="Phobius"/>
    </source>
</evidence>
<keyword evidence="2" id="KW-0472">Membrane</keyword>
<keyword evidence="2" id="KW-0812">Transmembrane</keyword>
<dbReference type="EMBL" id="MU004612">
    <property type="protein sequence ID" value="KAF2647499.1"/>
    <property type="molecule type" value="Genomic_DNA"/>
</dbReference>
<feature type="compositionally biased region" description="Basic residues" evidence="1">
    <location>
        <begin position="238"/>
        <end position="249"/>
    </location>
</feature>
<feature type="compositionally biased region" description="Low complexity" evidence="1">
    <location>
        <begin position="279"/>
        <end position="292"/>
    </location>
</feature>
<feature type="compositionally biased region" description="Low complexity" evidence="1">
    <location>
        <begin position="308"/>
        <end position="320"/>
    </location>
</feature>
<proteinExistence type="predicted"/>
<reference evidence="3" key="1">
    <citation type="journal article" date="2020" name="Stud. Mycol.">
        <title>101 Dothideomycetes genomes: a test case for predicting lifestyles and emergence of pathogens.</title>
        <authorList>
            <person name="Haridas S."/>
            <person name="Albert R."/>
            <person name="Binder M."/>
            <person name="Bloem J."/>
            <person name="Labutti K."/>
            <person name="Salamov A."/>
            <person name="Andreopoulos B."/>
            <person name="Baker S."/>
            <person name="Barry K."/>
            <person name="Bills G."/>
            <person name="Bluhm B."/>
            <person name="Cannon C."/>
            <person name="Castanera R."/>
            <person name="Culley D."/>
            <person name="Daum C."/>
            <person name="Ezra D."/>
            <person name="Gonzalez J."/>
            <person name="Henrissat B."/>
            <person name="Kuo A."/>
            <person name="Liang C."/>
            <person name="Lipzen A."/>
            <person name="Lutzoni F."/>
            <person name="Magnuson J."/>
            <person name="Mondo S."/>
            <person name="Nolan M."/>
            <person name="Ohm R."/>
            <person name="Pangilinan J."/>
            <person name="Park H.-J."/>
            <person name="Ramirez L."/>
            <person name="Alfaro M."/>
            <person name="Sun H."/>
            <person name="Tritt A."/>
            <person name="Yoshinaga Y."/>
            <person name="Zwiers L.-H."/>
            <person name="Turgeon B."/>
            <person name="Goodwin S."/>
            <person name="Spatafora J."/>
            <person name="Crous P."/>
            <person name="Grigoriev I."/>
        </authorList>
    </citation>
    <scope>NUCLEOTIDE SEQUENCE</scope>
    <source>
        <strain evidence="3">CBS 122681</strain>
    </source>
</reference>
<feature type="region of interest" description="Disordered" evidence="1">
    <location>
        <begin position="173"/>
        <end position="326"/>
    </location>
</feature>
<keyword evidence="4" id="KW-1185">Reference proteome</keyword>
<protein>
    <submittedName>
        <fullName evidence="3">Uncharacterized protein</fullName>
    </submittedName>
</protein>
<name>A0A6A6SIB4_9PLEO</name>
<evidence type="ECO:0000256" key="1">
    <source>
        <dbReference type="SAM" id="MobiDB-lite"/>
    </source>
</evidence>